<dbReference type="PANTHER" id="PTHR32432">
    <property type="entry name" value="CELL DIVISION PROTEIN FTSA-RELATED"/>
    <property type="match status" value="1"/>
</dbReference>
<dbReference type="InterPro" id="IPR043129">
    <property type="entry name" value="ATPase_NBD"/>
</dbReference>
<proteinExistence type="predicted"/>
<reference evidence="2" key="1">
    <citation type="submission" date="2016-11" db="EMBL/GenBank/DDBJ databases">
        <authorList>
            <person name="Varghese N."/>
            <person name="Submissions S."/>
        </authorList>
    </citation>
    <scope>NUCLEOTIDE SEQUENCE [LARGE SCALE GENOMIC DNA]</scope>
    <source>
        <strain evidence="2">DSM 14826</strain>
    </source>
</reference>
<dbReference type="RefSeq" id="WP_072905869.1">
    <property type="nucleotide sequence ID" value="NZ_FRAI01000005.1"/>
</dbReference>
<dbReference type="Gene3D" id="3.30.420.40">
    <property type="match status" value="2"/>
</dbReference>
<dbReference type="CDD" id="cd24049">
    <property type="entry name" value="ASKHA_NBD_PilM"/>
    <property type="match status" value="1"/>
</dbReference>
<name>A0A1M6LB79_9FIRM</name>
<dbReference type="AlphaFoldDB" id="A0A1M6LB79"/>
<keyword evidence="2" id="KW-1185">Reference proteome</keyword>
<dbReference type="InterPro" id="IPR050696">
    <property type="entry name" value="FtsA/MreB"/>
</dbReference>
<dbReference type="Pfam" id="PF11104">
    <property type="entry name" value="PilM_2"/>
    <property type="match status" value="1"/>
</dbReference>
<dbReference type="OrthoDB" id="5291956at2"/>
<dbReference type="Gene3D" id="3.30.1490.300">
    <property type="match status" value="1"/>
</dbReference>
<dbReference type="PANTHER" id="PTHR32432:SF3">
    <property type="entry name" value="ETHANOLAMINE UTILIZATION PROTEIN EUTJ"/>
    <property type="match status" value="1"/>
</dbReference>
<evidence type="ECO:0000313" key="2">
    <source>
        <dbReference type="Proteomes" id="UP000243547"/>
    </source>
</evidence>
<protein>
    <submittedName>
        <fullName evidence="1">Type IV pilus assembly protein PilM</fullName>
    </submittedName>
</protein>
<gene>
    <name evidence="1" type="ORF">SAMN02745227_00445</name>
</gene>
<sequence>MFRENYLGIDIGSGLIKLFHKGRCYKTLTPENGVFRGEIKNSILVAETLKTLVLENKLGGKKAVLAYNGPGVFTKLEKIPSMTEEEIISYLNLEKENLLPFPAKEGVIDYIVINDDGKIMDILVIGLKTSFMIPYIETVKKASLQPVAVDLPSLALARVLFKGEQGLQLVIDVGKTTTDIHIYKDTQFMFSRIINIGGDDFDKVLAASLGIELDQARELRKAGDYQSMIFKGILSELQKELTRSIDYYRFRFGNNESSPFNGVILIGGYSQLQELQETIKEVVGADVIVFNEGDTLLAQGLSMWRQKR</sequence>
<evidence type="ECO:0000313" key="1">
    <source>
        <dbReference type="EMBL" id="SHJ68471.1"/>
    </source>
</evidence>
<dbReference type="InterPro" id="IPR005883">
    <property type="entry name" value="PilM"/>
</dbReference>
<dbReference type="Proteomes" id="UP000243547">
    <property type="component" value="Unassembled WGS sequence"/>
</dbReference>
<dbReference type="SUPFAM" id="SSF53067">
    <property type="entry name" value="Actin-like ATPase domain"/>
    <property type="match status" value="2"/>
</dbReference>
<organism evidence="1 2">
    <name type="scientific">Anaerobranca californiensis DSM 14826</name>
    <dbReference type="NCBI Taxonomy" id="1120989"/>
    <lineage>
        <taxon>Bacteria</taxon>
        <taxon>Bacillati</taxon>
        <taxon>Bacillota</taxon>
        <taxon>Clostridia</taxon>
        <taxon>Eubacteriales</taxon>
        <taxon>Proteinivoracaceae</taxon>
        <taxon>Anaerobranca</taxon>
    </lineage>
</organism>
<accession>A0A1M6LB79</accession>
<dbReference type="STRING" id="1120989.SAMN02745227_00445"/>
<dbReference type="EMBL" id="FRAI01000005">
    <property type="protein sequence ID" value="SHJ68471.1"/>
    <property type="molecule type" value="Genomic_DNA"/>
</dbReference>